<proteinExistence type="predicted"/>
<dbReference type="PIRSF" id="PIRSF030066">
    <property type="entry name" value="UCP030066"/>
    <property type="match status" value="1"/>
</dbReference>
<evidence type="ECO:0000256" key="2">
    <source>
        <dbReference type="ARBA" id="ARBA00022692"/>
    </source>
</evidence>
<gene>
    <name evidence="6" type="ORF">AHMF7605_07890</name>
</gene>
<evidence type="ECO:0000256" key="4">
    <source>
        <dbReference type="ARBA" id="ARBA00023136"/>
    </source>
</evidence>
<dbReference type="Pfam" id="PF13564">
    <property type="entry name" value="DoxX_2"/>
    <property type="match status" value="1"/>
</dbReference>
<accession>A0A2T2YD50</accession>
<feature type="transmembrane region" description="Helical" evidence="5">
    <location>
        <begin position="72"/>
        <end position="89"/>
    </location>
</feature>
<evidence type="ECO:0000313" key="7">
    <source>
        <dbReference type="Proteomes" id="UP000240357"/>
    </source>
</evidence>
<comment type="caution">
    <text evidence="6">The sequence shown here is derived from an EMBL/GenBank/DDBJ whole genome shotgun (WGS) entry which is preliminary data.</text>
</comment>
<reference evidence="6 7" key="1">
    <citation type="submission" date="2018-03" db="EMBL/GenBank/DDBJ databases">
        <title>Adhaeribacter sp. HMF7605 Genome sequencing and assembly.</title>
        <authorList>
            <person name="Kang H."/>
            <person name="Kang J."/>
            <person name="Cha I."/>
            <person name="Kim H."/>
            <person name="Joh K."/>
        </authorList>
    </citation>
    <scope>NUCLEOTIDE SEQUENCE [LARGE SCALE GENOMIC DNA]</scope>
    <source>
        <strain evidence="6 7">HMF7605</strain>
    </source>
</reference>
<organism evidence="6 7">
    <name type="scientific">Adhaeribacter arboris</name>
    <dbReference type="NCBI Taxonomy" id="2072846"/>
    <lineage>
        <taxon>Bacteria</taxon>
        <taxon>Pseudomonadati</taxon>
        <taxon>Bacteroidota</taxon>
        <taxon>Cytophagia</taxon>
        <taxon>Cytophagales</taxon>
        <taxon>Hymenobacteraceae</taxon>
        <taxon>Adhaeribacter</taxon>
    </lineage>
</organism>
<dbReference type="AlphaFoldDB" id="A0A2T2YD50"/>
<dbReference type="GO" id="GO:0016020">
    <property type="term" value="C:membrane"/>
    <property type="evidence" value="ECO:0007669"/>
    <property type="project" value="UniProtKB-SubCell"/>
</dbReference>
<keyword evidence="7" id="KW-1185">Reference proteome</keyword>
<comment type="subcellular location">
    <subcellularLocation>
        <location evidence="1">Membrane</location>
        <topology evidence="1">Multi-pass membrane protein</topology>
    </subcellularLocation>
</comment>
<feature type="transmembrane region" description="Helical" evidence="5">
    <location>
        <begin position="45"/>
        <end position="65"/>
    </location>
</feature>
<name>A0A2T2YD50_9BACT</name>
<dbReference type="InterPro" id="IPR016944">
    <property type="entry name" value="UCP030066"/>
</dbReference>
<feature type="transmembrane region" description="Helical" evidence="5">
    <location>
        <begin position="7"/>
        <end position="25"/>
    </location>
</feature>
<feature type="transmembrane region" description="Helical" evidence="5">
    <location>
        <begin position="95"/>
        <end position="114"/>
    </location>
</feature>
<keyword evidence="3 5" id="KW-1133">Transmembrane helix</keyword>
<keyword evidence="2 5" id="KW-0812">Transmembrane</keyword>
<evidence type="ECO:0000313" key="6">
    <source>
        <dbReference type="EMBL" id="PSR53451.1"/>
    </source>
</evidence>
<dbReference type="InterPro" id="IPR032808">
    <property type="entry name" value="DoxX"/>
</dbReference>
<dbReference type="RefSeq" id="WP_106928091.1">
    <property type="nucleotide sequence ID" value="NZ_PYFT01000001.1"/>
</dbReference>
<protein>
    <submittedName>
        <fullName evidence="6">DoxX-like family protein</fullName>
    </submittedName>
</protein>
<evidence type="ECO:0000256" key="5">
    <source>
        <dbReference type="SAM" id="Phobius"/>
    </source>
</evidence>
<keyword evidence="4 5" id="KW-0472">Membrane</keyword>
<sequence length="135" mass="14709">MKKTKIIYWVFTGLVAAMLGVGSIFDAISAPEAVDYVTRLGYPGYLVPFLGVAKLLGILAILVPGFPRLKEWAYAGLVFDLIGAMYSHISKGDATGNWIFIFIPLLLIAGSYVYHHKLQKSTESDTLPKVSLSGN</sequence>
<evidence type="ECO:0000256" key="1">
    <source>
        <dbReference type="ARBA" id="ARBA00004141"/>
    </source>
</evidence>
<dbReference type="Proteomes" id="UP000240357">
    <property type="component" value="Unassembled WGS sequence"/>
</dbReference>
<dbReference type="OrthoDB" id="7960583at2"/>
<evidence type="ECO:0000256" key="3">
    <source>
        <dbReference type="ARBA" id="ARBA00022989"/>
    </source>
</evidence>
<dbReference type="EMBL" id="PYFT01000001">
    <property type="protein sequence ID" value="PSR53451.1"/>
    <property type="molecule type" value="Genomic_DNA"/>
</dbReference>